<feature type="compositionally biased region" description="Acidic residues" evidence="1">
    <location>
        <begin position="52"/>
        <end position="94"/>
    </location>
</feature>
<sequence length="269" mass="28719">MNRRKILLASGVTLSTVLAGCAGDEDDTANGDDPEPEDDDSDDTNGNGDDNGNGEEPEEDEPESDDDPNGDDVDDTDEDTDEEEDEAEDVDEPEPQTFSGSGAAVESGIDIVGNLTVVDAEHQGESNFQVSLVGDGEFDDNFVNEIGDYAGETADLIDAGEYMLDVEADGNWEVEIRQPRAASGDSLPQSLEDDRNRVLGAFEFDGTHVAEGSHSGESNFAVHVYAAEAQFGELVFNEIGQYEGETTFGFDGVGWVAVVADGDWSLELE</sequence>
<evidence type="ECO:0000313" key="3">
    <source>
        <dbReference type="Proteomes" id="UP000196084"/>
    </source>
</evidence>
<organism evidence="2 3">
    <name type="scientific">Natronolimnobius baerhuensis</name>
    <dbReference type="NCBI Taxonomy" id="253108"/>
    <lineage>
        <taxon>Archaea</taxon>
        <taxon>Methanobacteriati</taxon>
        <taxon>Methanobacteriota</taxon>
        <taxon>Stenosarchaea group</taxon>
        <taxon>Halobacteria</taxon>
        <taxon>Halobacteriales</taxon>
        <taxon>Natrialbaceae</taxon>
        <taxon>Natronolimnobius</taxon>
    </lineage>
</organism>
<keyword evidence="3" id="KW-1185">Reference proteome</keyword>
<evidence type="ECO:0000256" key="1">
    <source>
        <dbReference type="SAM" id="MobiDB-lite"/>
    </source>
</evidence>
<protein>
    <submittedName>
        <fullName evidence="2">Uncharacterized protein</fullName>
    </submittedName>
</protein>
<feature type="region of interest" description="Disordered" evidence="1">
    <location>
        <begin position="1"/>
        <end position="105"/>
    </location>
</feature>
<reference evidence="2 3" key="1">
    <citation type="submission" date="2017-02" db="EMBL/GenBank/DDBJ databases">
        <title>Natronthermophilus aegyptiacus gen. nov.,sp. nov., an aerobic, extremely halophilic alkalithermophilic archaeon isolated from the athalassohaline Wadi An Natrun, Egypt.</title>
        <authorList>
            <person name="Zhao B."/>
        </authorList>
    </citation>
    <scope>NUCLEOTIDE SEQUENCE [LARGE SCALE GENOMIC DNA]</scope>
    <source>
        <strain evidence="2 3">CGMCC 1.3597</strain>
    </source>
</reference>
<dbReference type="PROSITE" id="PS51257">
    <property type="entry name" value="PROKAR_LIPOPROTEIN"/>
    <property type="match status" value="1"/>
</dbReference>
<dbReference type="AlphaFoldDB" id="A0A202E4M6"/>
<feature type="compositionally biased region" description="Acidic residues" evidence="1">
    <location>
        <begin position="23"/>
        <end position="43"/>
    </location>
</feature>
<proteinExistence type="predicted"/>
<dbReference type="OrthoDB" id="248140at2157"/>
<dbReference type="RefSeq" id="WP_087715514.1">
    <property type="nucleotide sequence ID" value="NZ_MWPH01000004.1"/>
</dbReference>
<comment type="caution">
    <text evidence="2">The sequence shown here is derived from an EMBL/GenBank/DDBJ whole genome shotgun (WGS) entry which is preliminary data.</text>
</comment>
<dbReference type="Proteomes" id="UP000196084">
    <property type="component" value="Unassembled WGS sequence"/>
</dbReference>
<gene>
    <name evidence="2" type="ORF">B2G88_17415</name>
</gene>
<dbReference type="EMBL" id="MWPH01000004">
    <property type="protein sequence ID" value="OVE83187.1"/>
    <property type="molecule type" value="Genomic_DNA"/>
</dbReference>
<name>A0A202E4M6_9EURY</name>
<accession>A0A202E4M6</accession>
<evidence type="ECO:0000313" key="2">
    <source>
        <dbReference type="EMBL" id="OVE83187.1"/>
    </source>
</evidence>